<dbReference type="OrthoDB" id="5704083at2"/>
<dbReference type="GO" id="GO:0003723">
    <property type="term" value="F:RNA binding"/>
    <property type="evidence" value="ECO:0007669"/>
    <property type="project" value="InterPro"/>
</dbReference>
<dbReference type="Pfam" id="PF09704">
    <property type="entry name" value="Cas_Cas5d"/>
    <property type="match status" value="1"/>
</dbReference>
<organism evidence="2 3">
    <name type="scientific">Methylobacterium nodulans (strain LMG 21967 / CNCM I-2342 / ORS 2060)</name>
    <dbReference type="NCBI Taxonomy" id="460265"/>
    <lineage>
        <taxon>Bacteria</taxon>
        <taxon>Pseudomonadati</taxon>
        <taxon>Pseudomonadota</taxon>
        <taxon>Alphaproteobacteria</taxon>
        <taxon>Hyphomicrobiales</taxon>
        <taxon>Methylobacteriaceae</taxon>
        <taxon>Methylobacterium</taxon>
    </lineage>
</organism>
<gene>
    <name evidence="2" type="ordered locus">Mnod_3201</name>
</gene>
<reference evidence="2 3" key="1">
    <citation type="submission" date="2009-01" db="EMBL/GenBank/DDBJ databases">
        <title>Complete sequence of chromosome of Methylobacterium nodulans ORS 2060.</title>
        <authorList>
            <consortium name="US DOE Joint Genome Institute"/>
            <person name="Lucas S."/>
            <person name="Copeland A."/>
            <person name="Lapidus A."/>
            <person name="Glavina del Rio T."/>
            <person name="Dalin E."/>
            <person name="Tice H."/>
            <person name="Bruce D."/>
            <person name="Goodwin L."/>
            <person name="Pitluck S."/>
            <person name="Sims D."/>
            <person name="Brettin T."/>
            <person name="Detter J.C."/>
            <person name="Han C."/>
            <person name="Larimer F."/>
            <person name="Land M."/>
            <person name="Hauser L."/>
            <person name="Kyrpides N."/>
            <person name="Ivanova N."/>
            <person name="Marx C.J."/>
            <person name="Richardson P."/>
        </authorList>
    </citation>
    <scope>NUCLEOTIDE SEQUENCE [LARGE SCALE GENOMIC DNA]</scope>
    <source>
        <strain evidence="3">LMG 21967 / CNCM I-2342 / ORS 2060</strain>
    </source>
</reference>
<dbReference type="KEGG" id="mno:Mnod_3201"/>
<feature type="region of interest" description="Disordered" evidence="1">
    <location>
        <begin position="86"/>
        <end position="105"/>
    </location>
</feature>
<dbReference type="eggNOG" id="ENOG502ZA2W">
    <property type="taxonomic scope" value="Bacteria"/>
</dbReference>
<dbReference type="InterPro" id="IPR021124">
    <property type="entry name" value="CRISPR-assoc_prot_Cas5"/>
</dbReference>
<evidence type="ECO:0000256" key="1">
    <source>
        <dbReference type="SAM" id="MobiDB-lite"/>
    </source>
</evidence>
<dbReference type="GO" id="GO:0043571">
    <property type="term" value="P:maintenance of CRISPR repeat elements"/>
    <property type="evidence" value="ECO:0007669"/>
    <property type="project" value="InterPro"/>
</dbReference>
<dbReference type="HOGENOM" id="CLU_1102141_0_0_5"/>
<keyword evidence="3" id="KW-1185">Reference proteome</keyword>
<dbReference type="EMBL" id="CP001349">
    <property type="protein sequence ID" value="ACL58127.1"/>
    <property type="molecule type" value="Genomic_DNA"/>
</dbReference>
<dbReference type="GO" id="GO:0051607">
    <property type="term" value="P:defense response to virus"/>
    <property type="evidence" value="ECO:0007669"/>
    <property type="project" value="InterPro"/>
</dbReference>
<dbReference type="Proteomes" id="UP000008207">
    <property type="component" value="Chromosome"/>
</dbReference>
<dbReference type="NCBIfam" id="TIGR01868">
    <property type="entry name" value="casD_Cas5e"/>
    <property type="match status" value="1"/>
</dbReference>
<evidence type="ECO:0000313" key="3">
    <source>
        <dbReference type="Proteomes" id="UP000008207"/>
    </source>
</evidence>
<protein>
    <submittedName>
        <fullName evidence="2">CRISPR-associated protein Cas5 family</fullName>
    </submittedName>
</protein>
<dbReference type="InterPro" id="IPR010147">
    <property type="entry name" value="CRISPR-assoc_prot_CasD"/>
</dbReference>
<proteinExistence type="predicted"/>
<dbReference type="Gene3D" id="3.30.70.2660">
    <property type="match status" value="1"/>
</dbReference>
<dbReference type="AlphaFoldDB" id="B8IJS9"/>
<dbReference type="RefSeq" id="WP_015929796.1">
    <property type="nucleotide sequence ID" value="NC_011894.1"/>
</dbReference>
<dbReference type="STRING" id="460265.Mnod_3201"/>
<name>B8IJS9_METNO</name>
<evidence type="ECO:0000313" key="2">
    <source>
        <dbReference type="EMBL" id="ACL58127.1"/>
    </source>
</evidence>
<accession>B8IJS9</accession>
<sequence>MREHLLLLLEAPLQAWGGVLVDAYGPVDEFPAATLVGGLVANALGYDRADWQRLEALQERLVVGAAVLRRGSTITDNQNAKLEKGDVGWTTRGRPEGRGGGAEAYKSPHRRFRDYHADTLALVALRLDPEDEKPDLDAIAHTLEWPERPLFLGRKPCLPSRSIVWPERMRAETLLKALNLGAAMLVAAESANPKLRLELDAGPWRARWPEREGNAPSSRLVEVCDDRDFRNDVPVGLRRRRVGTIGEEREHTP</sequence>